<evidence type="ECO:0000313" key="1">
    <source>
        <dbReference type="EMBL" id="VEN61449.1"/>
    </source>
</evidence>
<organism evidence="1 2">
    <name type="scientific">Callosobruchus maculatus</name>
    <name type="common">Southern cowpea weevil</name>
    <name type="synonym">Pulse bruchid</name>
    <dbReference type="NCBI Taxonomy" id="64391"/>
    <lineage>
        <taxon>Eukaryota</taxon>
        <taxon>Metazoa</taxon>
        <taxon>Ecdysozoa</taxon>
        <taxon>Arthropoda</taxon>
        <taxon>Hexapoda</taxon>
        <taxon>Insecta</taxon>
        <taxon>Pterygota</taxon>
        <taxon>Neoptera</taxon>
        <taxon>Endopterygota</taxon>
        <taxon>Coleoptera</taxon>
        <taxon>Polyphaga</taxon>
        <taxon>Cucujiformia</taxon>
        <taxon>Chrysomeloidea</taxon>
        <taxon>Chrysomelidae</taxon>
        <taxon>Bruchinae</taxon>
        <taxon>Bruchini</taxon>
        <taxon>Callosobruchus</taxon>
    </lineage>
</organism>
<dbReference type="Proteomes" id="UP000410492">
    <property type="component" value="Unassembled WGS sequence"/>
</dbReference>
<reference evidence="1 2" key="1">
    <citation type="submission" date="2019-01" db="EMBL/GenBank/DDBJ databases">
        <authorList>
            <person name="Sayadi A."/>
        </authorList>
    </citation>
    <scope>NUCLEOTIDE SEQUENCE [LARGE SCALE GENOMIC DNA]</scope>
</reference>
<accession>A0A653DN85</accession>
<keyword evidence="2" id="KW-1185">Reference proteome</keyword>
<evidence type="ECO:0000313" key="2">
    <source>
        <dbReference type="Proteomes" id="UP000410492"/>
    </source>
</evidence>
<proteinExistence type="predicted"/>
<dbReference type="EMBL" id="CAACVG010013180">
    <property type="protein sequence ID" value="VEN61449.1"/>
    <property type="molecule type" value="Genomic_DNA"/>
</dbReference>
<protein>
    <submittedName>
        <fullName evidence="1">Uncharacterized protein</fullName>
    </submittedName>
</protein>
<gene>
    <name evidence="1" type="ORF">CALMAC_LOCUS18854</name>
</gene>
<dbReference type="AlphaFoldDB" id="A0A653DN85"/>
<name>A0A653DN85_CALMS</name>
<sequence length="41" mass="5103">MLLHTEKSVFLSKTYAWIQWDVKLSIPQIQRCFIQWEVYSW</sequence>